<evidence type="ECO:0000313" key="12">
    <source>
        <dbReference type="Proteomes" id="UP000186513"/>
    </source>
</evidence>
<keyword evidence="6 7" id="KW-0472">Membrane</keyword>
<evidence type="ECO:0000256" key="2">
    <source>
        <dbReference type="ARBA" id="ARBA00008017"/>
    </source>
</evidence>
<dbReference type="Proteomes" id="UP000186513">
    <property type="component" value="Unassembled WGS sequence"/>
</dbReference>
<keyword evidence="12" id="KW-1185">Reference proteome</keyword>
<feature type="transmembrane region" description="Helical" evidence="7">
    <location>
        <begin position="197"/>
        <end position="216"/>
    </location>
</feature>
<dbReference type="OrthoDB" id="9780668at2"/>
<feature type="transmembrane region" description="Helical" evidence="7">
    <location>
        <begin position="247"/>
        <end position="268"/>
    </location>
</feature>
<keyword evidence="4 7" id="KW-0812">Transmembrane</keyword>
<dbReference type="PANTHER" id="PTHR30221">
    <property type="entry name" value="SMALL-CONDUCTANCE MECHANOSENSITIVE CHANNEL"/>
    <property type="match status" value="1"/>
</dbReference>
<feature type="transmembrane region" description="Helical" evidence="7">
    <location>
        <begin position="292"/>
        <end position="309"/>
    </location>
</feature>
<dbReference type="STRING" id="1121279.SAMN02745887_02590"/>
<keyword evidence="3" id="KW-1003">Cell membrane</keyword>
<dbReference type="GO" id="GO:0005886">
    <property type="term" value="C:plasma membrane"/>
    <property type="evidence" value="ECO:0007669"/>
    <property type="project" value="UniProtKB-SubCell"/>
</dbReference>
<feature type="domain" description="Mechanosensitive ion channel MscS C-terminal" evidence="10">
    <location>
        <begin position="411"/>
        <end position="493"/>
    </location>
</feature>
<dbReference type="GO" id="GO:0008381">
    <property type="term" value="F:mechanosensitive monoatomic ion channel activity"/>
    <property type="evidence" value="ECO:0007669"/>
    <property type="project" value="InterPro"/>
</dbReference>
<evidence type="ECO:0000256" key="8">
    <source>
        <dbReference type="SAM" id="SignalP"/>
    </source>
</evidence>
<evidence type="ECO:0000256" key="6">
    <source>
        <dbReference type="ARBA" id="ARBA00023136"/>
    </source>
</evidence>
<evidence type="ECO:0000259" key="9">
    <source>
        <dbReference type="Pfam" id="PF00924"/>
    </source>
</evidence>
<protein>
    <recommendedName>
        <fullName evidence="7">Small-conductance mechanosensitive channel</fullName>
    </recommendedName>
</protein>
<evidence type="ECO:0000256" key="3">
    <source>
        <dbReference type="ARBA" id="ARBA00022475"/>
    </source>
</evidence>
<comment type="similarity">
    <text evidence="2 7">Belongs to the MscS (TC 1.A.23) family.</text>
</comment>
<evidence type="ECO:0000313" key="11">
    <source>
        <dbReference type="EMBL" id="SFZ77791.1"/>
    </source>
</evidence>
<dbReference type="Pfam" id="PF21082">
    <property type="entry name" value="MS_channel_3rd"/>
    <property type="match status" value="1"/>
</dbReference>
<feature type="domain" description="Mechanosensitive ion channel MscS" evidence="9">
    <location>
        <begin position="335"/>
        <end position="400"/>
    </location>
</feature>
<feature type="signal peptide" evidence="8">
    <location>
        <begin position="1"/>
        <end position="22"/>
    </location>
</feature>
<comment type="subcellular location">
    <subcellularLocation>
        <location evidence="7">Cell inner membrane</location>
        <topology evidence="7">Multi-pass membrane protein</topology>
    </subcellularLocation>
    <subcellularLocation>
        <location evidence="1">Cell membrane</location>
        <topology evidence="1">Multi-pass membrane protein</topology>
    </subcellularLocation>
</comment>
<evidence type="ECO:0000256" key="5">
    <source>
        <dbReference type="ARBA" id="ARBA00022989"/>
    </source>
</evidence>
<keyword evidence="7" id="KW-0813">Transport</keyword>
<gene>
    <name evidence="11" type="ORF">SAMN02745887_02590</name>
</gene>
<dbReference type="RefSeq" id="WP_072429098.1">
    <property type="nucleotide sequence ID" value="NZ_FPKR01000010.1"/>
</dbReference>
<dbReference type="PANTHER" id="PTHR30221:SF18">
    <property type="entry name" value="SLL0590 PROTEIN"/>
    <property type="match status" value="1"/>
</dbReference>
<dbReference type="InterPro" id="IPR010920">
    <property type="entry name" value="LSM_dom_sf"/>
</dbReference>
<reference evidence="11 12" key="1">
    <citation type="submission" date="2016-11" db="EMBL/GenBank/DDBJ databases">
        <authorList>
            <person name="Jaros S."/>
            <person name="Januszkiewicz K."/>
            <person name="Wedrychowicz H."/>
        </authorList>
    </citation>
    <scope>NUCLEOTIDE SEQUENCE [LARGE SCALE GENOMIC DNA]</scope>
    <source>
        <strain evidence="11 12">DSM 18899</strain>
    </source>
</reference>
<dbReference type="Gene3D" id="2.30.30.60">
    <property type="match status" value="1"/>
</dbReference>
<keyword evidence="8" id="KW-0732">Signal</keyword>
<evidence type="ECO:0000256" key="4">
    <source>
        <dbReference type="ARBA" id="ARBA00022692"/>
    </source>
</evidence>
<dbReference type="InterPro" id="IPR049278">
    <property type="entry name" value="MS_channel_C"/>
</dbReference>
<feature type="transmembrane region" description="Helical" evidence="7">
    <location>
        <begin position="128"/>
        <end position="149"/>
    </location>
</feature>
<keyword evidence="7" id="KW-0406">Ion transport</keyword>
<keyword evidence="5 7" id="KW-1133">Transmembrane helix</keyword>
<evidence type="ECO:0000259" key="10">
    <source>
        <dbReference type="Pfam" id="PF21082"/>
    </source>
</evidence>
<comment type="subunit">
    <text evidence="7">Homoheptamer.</text>
</comment>
<comment type="caution">
    <text evidence="7">Lacks conserved residue(s) required for the propagation of feature annotation.</text>
</comment>
<sequence length="526" mass="58049">MHASLRFLLCLCLMFATLTGHTEPVMLDGTAIYQIDVPFKGSSAARRAEDAGQRLQQAAQQGLPAQAVRVVDSALGTDLMLGDTYLSTVFDSDAAAAGLPRTELAQQQAQAVAAALSRYQRAHSEEKLWLGGLYAALTLLAAFVLGHLLNRTYRRLHALIVGASRRSMRRLEHRTHHIVRAAPLLQLLGGLLRLGRLLLFVLLLYLTVELLLSYFATTRPYAGRLLGWMLAPLQQGGLVVAEQIPKLFFLAVLIIVTRYLLRVIRYLFREIERGNLRFEGFYPDWASPTQKIVSFLLIAFALMVAYPYIPGSESAAFKGVSLFLGVLFSLGSTGAISNLVAGVILTYMRAYRQGDLVRIGDSQGVVVSHSLLVTKLFTIRNQEITIPNSVVLQGHVTNLSSGGASRGALVSTAVTIGYDTPWRQVHALLLEAAAQTEEVLKTPAPFVLQTELQDFYIRYELNVYTDQPQRLPFVLSALNASVQDSFNRHGVQIMSPHFFDRARGPVLTPPEHWYEAPARRPEGGAE</sequence>
<dbReference type="Gene3D" id="3.30.70.100">
    <property type="match status" value="1"/>
</dbReference>
<feature type="transmembrane region" description="Helical" evidence="7">
    <location>
        <begin position="321"/>
        <end position="348"/>
    </location>
</feature>
<dbReference type="SUPFAM" id="SSF50182">
    <property type="entry name" value="Sm-like ribonucleoproteins"/>
    <property type="match status" value="1"/>
</dbReference>
<dbReference type="EMBL" id="FPKR01000010">
    <property type="protein sequence ID" value="SFZ77791.1"/>
    <property type="molecule type" value="Genomic_DNA"/>
</dbReference>
<evidence type="ECO:0000256" key="1">
    <source>
        <dbReference type="ARBA" id="ARBA00004651"/>
    </source>
</evidence>
<dbReference type="InterPro" id="IPR006685">
    <property type="entry name" value="MscS_channel_2nd"/>
</dbReference>
<dbReference type="Gene3D" id="1.10.287.1260">
    <property type="match status" value="1"/>
</dbReference>
<evidence type="ECO:0000256" key="7">
    <source>
        <dbReference type="RuleBase" id="RU369025"/>
    </source>
</evidence>
<dbReference type="InterPro" id="IPR023408">
    <property type="entry name" value="MscS_beta-dom_sf"/>
</dbReference>
<keyword evidence="7" id="KW-0407">Ion channel</keyword>
<dbReference type="InterPro" id="IPR011066">
    <property type="entry name" value="MscS_channel_C_sf"/>
</dbReference>
<dbReference type="AlphaFoldDB" id="A0A1K2HLZ5"/>
<organism evidence="11 12">
    <name type="scientific">Chitinimonas taiwanensis DSM 18899</name>
    <dbReference type="NCBI Taxonomy" id="1121279"/>
    <lineage>
        <taxon>Bacteria</taxon>
        <taxon>Pseudomonadati</taxon>
        <taxon>Pseudomonadota</taxon>
        <taxon>Betaproteobacteria</taxon>
        <taxon>Neisseriales</taxon>
        <taxon>Chitinibacteraceae</taxon>
        <taxon>Chitinimonas</taxon>
    </lineage>
</organism>
<keyword evidence="7" id="KW-0997">Cell inner membrane</keyword>
<dbReference type="Pfam" id="PF00924">
    <property type="entry name" value="MS_channel_2nd"/>
    <property type="match status" value="1"/>
</dbReference>
<name>A0A1K2HLZ5_9NEIS</name>
<dbReference type="SUPFAM" id="SSF82689">
    <property type="entry name" value="Mechanosensitive channel protein MscS (YggB), C-terminal domain"/>
    <property type="match status" value="1"/>
</dbReference>
<comment type="function">
    <text evidence="7">Mechanosensitive channel that participates in the regulation of osmotic pressure changes within the cell, opening in response to stretch forces in the membrane lipid bilayer, without the need for other proteins. Contributes to normal resistance to hypoosmotic shock. Forms an ion channel of 1.0 nanosiemens conductance with a slight preference for anions.</text>
</comment>
<accession>A0A1K2HLZ5</accession>
<proteinExistence type="inferred from homology"/>
<feature type="chain" id="PRO_5011956028" description="Small-conductance mechanosensitive channel" evidence="8">
    <location>
        <begin position="23"/>
        <end position="526"/>
    </location>
</feature>
<dbReference type="InterPro" id="IPR045275">
    <property type="entry name" value="MscS_archaea/bacteria_type"/>
</dbReference>